<keyword evidence="2 5" id="KW-0238">DNA-binding</keyword>
<evidence type="ECO:0000313" key="6">
    <source>
        <dbReference type="Proteomes" id="UP000252558"/>
    </source>
</evidence>
<dbReference type="PANTHER" id="PTHR30204:SF94">
    <property type="entry name" value="HEAVY METAL-DEPENDENT TRANSCRIPTIONAL REGULATOR HI_0293-RELATED"/>
    <property type="match status" value="1"/>
</dbReference>
<proteinExistence type="predicted"/>
<dbReference type="GO" id="GO:0003677">
    <property type="term" value="F:DNA binding"/>
    <property type="evidence" value="ECO:0007669"/>
    <property type="project" value="UniProtKB-KW"/>
</dbReference>
<dbReference type="PRINTS" id="PR00040">
    <property type="entry name" value="HTHMERR"/>
</dbReference>
<dbReference type="Proteomes" id="UP000252558">
    <property type="component" value="Unassembled WGS sequence"/>
</dbReference>
<gene>
    <name evidence="5" type="ORF">DU002_06875</name>
</gene>
<reference evidence="5 6" key="1">
    <citation type="submission" date="2018-07" db="EMBL/GenBank/DDBJ databases">
        <title>Corallincola holothuriorum sp. nov., a new facultative anaerobe isolated from sea cucumber Apostichopus japonicus.</title>
        <authorList>
            <person name="Xia H."/>
        </authorList>
    </citation>
    <scope>NUCLEOTIDE SEQUENCE [LARGE SCALE GENOMIC DNA]</scope>
    <source>
        <strain evidence="5 6">C4</strain>
    </source>
</reference>
<dbReference type="SUPFAM" id="SSF46955">
    <property type="entry name" value="Putative DNA-binding domain"/>
    <property type="match status" value="1"/>
</dbReference>
<sequence length="128" mass="14426">MKISEIADAAGLTVKSVRYYESAGLIPEPARGDNGYREYSESLLPTLRLISRARKSDFSVKECKELLNLFNNPDRYSADVHELVEKKITEIDDKILGLTMIREQLSKLADCCANNETPSCEILEQLSK</sequence>
<dbReference type="InterPro" id="IPR000551">
    <property type="entry name" value="MerR-type_HTH_dom"/>
</dbReference>
<evidence type="ECO:0000256" key="2">
    <source>
        <dbReference type="ARBA" id="ARBA00023125"/>
    </source>
</evidence>
<evidence type="ECO:0000256" key="3">
    <source>
        <dbReference type="ARBA" id="ARBA00023163"/>
    </source>
</evidence>
<organism evidence="5 6">
    <name type="scientific">Corallincola holothuriorum</name>
    <dbReference type="NCBI Taxonomy" id="2282215"/>
    <lineage>
        <taxon>Bacteria</taxon>
        <taxon>Pseudomonadati</taxon>
        <taxon>Pseudomonadota</taxon>
        <taxon>Gammaproteobacteria</taxon>
        <taxon>Alteromonadales</taxon>
        <taxon>Psychromonadaceae</taxon>
        <taxon>Corallincola</taxon>
    </lineage>
</organism>
<dbReference type="GO" id="GO:0003700">
    <property type="term" value="F:DNA-binding transcription factor activity"/>
    <property type="evidence" value="ECO:0007669"/>
    <property type="project" value="InterPro"/>
</dbReference>
<feature type="domain" description="HTH merR-type" evidence="4">
    <location>
        <begin position="1"/>
        <end position="69"/>
    </location>
</feature>
<evidence type="ECO:0000256" key="1">
    <source>
        <dbReference type="ARBA" id="ARBA00023015"/>
    </source>
</evidence>
<protein>
    <submittedName>
        <fullName evidence="5">MerR family DNA-binding transcriptional regulator</fullName>
    </submittedName>
</protein>
<name>A0A368NKA3_9GAMM</name>
<dbReference type="PANTHER" id="PTHR30204">
    <property type="entry name" value="REDOX-CYCLING DRUG-SENSING TRANSCRIPTIONAL ACTIVATOR SOXR"/>
    <property type="match status" value="1"/>
</dbReference>
<dbReference type="PROSITE" id="PS50937">
    <property type="entry name" value="HTH_MERR_2"/>
    <property type="match status" value="1"/>
</dbReference>
<dbReference type="RefSeq" id="WP_114337633.1">
    <property type="nucleotide sequence ID" value="NZ_QPID01000003.1"/>
</dbReference>
<keyword evidence="1" id="KW-0805">Transcription regulation</keyword>
<dbReference type="AlphaFoldDB" id="A0A368NKA3"/>
<evidence type="ECO:0000259" key="4">
    <source>
        <dbReference type="PROSITE" id="PS50937"/>
    </source>
</evidence>
<accession>A0A368NKA3</accession>
<dbReference type="SMART" id="SM00422">
    <property type="entry name" value="HTH_MERR"/>
    <property type="match status" value="1"/>
</dbReference>
<dbReference type="InterPro" id="IPR009061">
    <property type="entry name" value="DNA-bd_dom_put_sf"/>
</dbReference>
<keyword evidence="3" id="KW-0804">Transcription</keyword>
<dbReference type="OrthoDB" id="9808480at2"/>
<comment type="caution">
    <text evidence="5">The sequence shown here is derived from an EMBL/GenBank/DDBJ whole genome shotgun (WGS) entry which is preliminary data.</text>
</comment>
<dbReference type="PROSITE" id="PS00552">
    <property type="entry name" value="HTH_MERR_1"/>
    <property type="match status" value="1"/>
</dbReference>
<dbReference type="EMBL" id="QPID01000003">
    <property type="protein sequence ID" value="RCU51037.1"/>
    <property type="molecule type" value="Genomic_DNA"/>
</dbReference>
<keyword evidence="6" id="KW-1185">Reference proteome</keyword>
<evidence type="ECO:0000313" key="5">
    <source>
        <dbReference type="EMBL" id="RCU51037.1"/>
    </source>
</evidence>
<dbReference type="Gene3D" id="1.10.1660.10">
    <property type="match status" value="1"/>
</dbReference>
<dbReference type="Pfam" id="PF13411">
    <property type="entry name" value="MerR_1"/>
    <property type="match status" value="1"/>
</dbReference>
<dbReference type="InterPro" id="IPR047057">
    <property type="entry name" value="MerR_fam"/>
</dbReference>